<dbReference type="AlphaFoldDB" id="E8LLF8"/>
<dbReference type="InterPro" id="IPR001853">
    <property type="entry name" value="DSBA-like_thioredoxin_dom"/>
</dbReference>
<dbReference type="Pfam" id="PF18312">
    <property type="entry name" value="ScsC_N"/>
    <property type="match status" value="1"/>
</dbReference>
<dbReference type="STRING" id="762983.HMPREF9444_01573"/>
<dbReference type="eggNOG" id="COG1651">
    <property type="taxonomic scope" value="Bacteria"/>
</dbReference>
<dbReference type="RefSeq" id="WP_009143746.1">
    <property type="nucleotide sequence ID" value="NZ_GL831035.1"/>
</dbReference>
<dbReference type="Pfam" id="PF01323">
    <property type="entry name" value="DSBA"/>
    <property type="match status" value="1"/>
</dbReference>
<feature type="domain" description="Thioredoxin" evidence="3">
    <location>
        <begin position="43"/>
        <end position="244"/>
    </location>
</feature>
<comment type="caution">
    <text evidence="4">The sequence shown here is derived from an EMBL/GenBank/DDBJ whole genome shotgun (WGS) entry which is preliminary data.</text>
</comment>
<proteinExistence type="predicted"/>
<keyword evidence="1" id="KW-0676">Redox-active center</keyword>
<dbReference type="OrthoDB" id="9780340at2"/>
<keyword evidence="2" id="KW-0732">Signal</keyword>
<accession>E8LLF8</accession>
<dbReference type="SUPFAM" id="SSF52833">
    <property type="entry name" value="Thioredoxin-like"/>
    <property type="match status" value="1"/>
</dbReference>
<feature type="chain" id="PRO_5003226806" evidence="2">
    <location>
        <begin position="21"/>
        <end position="244"/>
    </location>
</feature>
<evidence type="ECO:0000313" key="5">
    <source>
        <dbReference type="Proteomes" id="UP000018458"/>
    </source>
</evidence>
<dbReference type="HOGENOM" id="CLU_000288_47_4_6"/>
<protein>
    <submittedName>
        <fullName evidence="4">DsbA-like protein</fullName>
    </submittedName>
</protein>
<dbReference type="InterPro" id="IPR041205">
    <property type="entry name" value="ScsC_N"/>
</dbReference>
<dbReference type="GO" id="GO:0015036">
    <property type="term" value="F:disulfide oxidoreductase activity"/>
    <property type="evidence" value="ECO:0007669"/>
    <property type="project" value="UniProtKB-ARBA"/>
</dbReference>
<dbReference type="InterPro" id="IPR013766">
    <property type="entry name" value="Thioredoxin_domain"/>
</dbReference>
<organism evidence="4 5">
    <name type="scientific">Succinatimonas hippei (strain DSM 22608 / JCM 16073 / KCTC 15190 / YIT 12066)</name>
    <dbReference type="NCBI Taxonomy" id="762983"/>
    <lineage>
        <taxon>Bacteria</taxon>
        <taxon>Pseudomonadati</taxon>
        <taxon>Pseudomonadota</taxon>
        <taxon>Gammaproteobacteria</taxon>
        <taxon>Aeromonadales</taxon>
        <taxon>Succinivibrionaceae</taxon>
        <taxon>Succinatimonas</taxon>
    </lineage>
</organism>
<keyword evidence="5" id="KW-1185">Reference proteome</keyword>
<evidence type="ECO:0000256" key="1">
    <source>
        <dbReference type="ARBA" id="ARBA00023284"/>
    </source>
</evidence>
<dbReference type="InterPro" id="IPR017937">
    <property type="entry name" value="Thioredoxin_CS"/>
</dbReference>
<dbReference type="PROSITE" id="PS00194">
    <property type="entry name" value="THIOREDOXIN_1"/>
    <property type="match status" value="1"/>
</dbReference>
<dbReference type="InterPro" id="IPR036249">
    <property type="entry name" value="Thioredoxin-like_sf"/>
</dbReference>
<evidence type="ECO:0000256" key="2">
    <source>
        <dbReference type="SAM" id="SignalP"/>
    </source>
</evidence>
<evidence type="ECO:0000313" key="4">
    <source>
        <dbReference type="EMBL" id="EFY06640.1"/>
    </source>
</evidence>
<gene>
    <name evidence="4" type="ORF">HMPREF9444_01573</name>
</gene>
<evidence type="ECO:0000259" key="3">
    <source>
        <dbReference type="PROSITE" id="PS51352"/>
    </source>
</evidence>
<name>E8LLF8_SUCHY</name>
<dbReference type="EMBL" id="AEVO01000102">
    <property type="protein sequence ID" value="EFY06640.1"/>
    <property type="molecule type" value="Genomic_DNA"/>
</dbReference>
<dbReference type="Gene3D" id="3.40.30.10">
    <property type="entry name" value="Glutaredoxin"/>
    <property type="match status" value="1"/>
</dbReference>
<feature type="signal peptide" evidence="2">
    <location>
        <begin position="1"/>
        <end position="20"/>
    </location>
</feature>
<reference evidence="4 5" key="1">
    <citation type="submission" date="2011-01" db="EMBL/GenBank/DDBJ databases">
        <authorList>
            <person name="Weinstock G."/>
            <person name="Sodergren E."/>
            <person name="Clifton S."/>
            <person name="Fulton L."/>
            <person name="Fulton B."/>
            <person name="Courtney L."/>
            <person name="Fronick C."/>
            <person name="Harrison M."/>
            <person name="Strong C."/>
            <person name="Farmer C."/>
            <person name="Delahaunty K."/>
            <person name="Markovic C."/>
            <person name="Hall O."/>
            <person name="Minx P."/>
            <person name="Tomlinson C."/>
            <person name="Mitreva M."/>
            <person name="Hou S."/>
            <person name="Chen J."/>
            <person name="Wollam A."/>
            <person name="Pepin K.H."/>
            <person name="Johnson M."/>
            <person name="Bhonagiri V."/>
            <person name="Zhang X."/>
            <person name="Suruliraj S."/>
            <person name="Warren W."/>
            <person name="Chinwalla A."/>
            <person name="Mardis E.R."/>
            <person name="Wilson R.K."/>
        </authorList>
    </citation>
    <scope>NUCLEOTIDE SEQUENCE [LARGE SCALE GENOMIC DNA]</scope>
    <source>
        <strain evidence="5">DSM 22608 / JCM 16073 / KCTC 15190 / YIT 12066</strain>
    </source>
</reference>
<sequence>MLFKSLVLSSCLALSLSVFAADSVASSFSSEQKQEIEKIVHDYLMNNPQILVEVAKTLEQQQKEAARLQFDATVKEIIANKNLPRRGGGANPKHYLIEFFDYNCGYCKKIRPLTEKLAQEHPELQVIYIEFPILSPTSIQATTIAEALFIKDKEQYFAYHDKLMAETKKIDSLDYIKNAVKEVGADFDELSVLAKEKDVGSLIAENFKYGKIFGVTGVPFMLLDGKEIRGAISSYEALEGMLNK</sequence>
<dbReference type="PROSITE" id="PS51352">
    <property type="entry name" value="THIOREDOXIN_2"/>
    <property type="match status" value="1"/>
</dbReference>
<dbReference type="Proteomes" id="UP000018458">
    <property type="component" value="Unassembled WGS sequence"/>
</dbReference>